<evidence type="ECO:0000256" key="4">
    <source>
        <dbReference type="RuleBase" id="RU361277"/>
    </source>
</evidence>
<dbReference type="PANTHER" id="PTHR43401:SF2">
    <property type="entry name" value="L-THREONINE 3-DEHYDROGENASE"/>
    <property type="match status" value="1"/>
</dbReference>
<dbReference type="InterPro" id="IPR011032">
    <property type="entry name" value="GroES-like_sf"/>
</dbReference>
<dbReference type="Pfam" id="PF08240">
    <property type="entry name" value="ADH_N"/>
    <property type="match status" value="1"/>
</dbReference>
<reference evidence="6" key="1">
    <citation type="journal article" date="2022" name="Cell">
        <title>Design, construction, and in vivo augmentation of a complex gut microbiome.</title>
        <authorList>
            <person name="Cheng A.G."/>
            <person name="Ho P.Y."/>
            <person name="Aranda-Diaz A."/>
            <person name="Jain S."/>
            <person name="Yu F.B."/>
            <person name="Meng X."/>
            <person name="Wang M."/>
            <person name="Iakiviak M."/>
            <person name="Nagashima K."/>
            <person name="Zhao A."/>
            <person name="Murugkar P."/>
            <person name="Patil A."/>
            <person name="Atabakhsh K."/>
            <person name="Weakley A."/>
            <person name="Yan J."/>
            <person name="Brumbaugh A.R."/>
            <person name="Higginbottom S."/>
            <person name="Dimas A."/>
            <person name="Shiver A.L."/>
            <person name="Deutschbauer A."/>
            <person name="Neff N."/>
            <person name="Sonnenburg J.L."/>
            <person name="Huang K.C."/>
            <person name="Fischbach M.A."/>
        </authorList>
    </citation>
    <scope>NUCLEOTIDE SEQUENCE</scope>
    <source>
        <strain evidence="6">DSM 19829</strain>
    </source>
</reference>
<dbReference type="InterPro" id="IPR013149">
    <property type="entry name" value="ADH-like_C"/>
</dbReference>
<evidence type="ECO:0000256" key="1">
    <source>
        <dbReference type="ARBA" id="ARBA00022723"/>
    </source>
</evidence>
<proteinExistence type="inferred from homology"/>
<keyword evidence="2 4" id="KW-0862">Zinc</keyword>
<dbReference type="Gene3D" id="3.40.50.720">
    <property type="entry name" value="NAD(P)-binding Rossmann-like Domain"/>
    <property type="match status" value="1"/>
</dbReference>
<dbReference type="SUPFAM" id="SSF51735">
    <property type="entry name" value="NAD(P)-binding Rossmann-fold domains"/>
    <property type="match status" value="1"/>
</dbReference>
<dbReference type="EMBL" id="CP102290">
    <property type="protein sequence ID" value="UWP58985.1"/>
    <property type="molecule type" value="Genomic_DNA"/>
</dbReference>
<dbReference type="InterPro" id="IPR020843">
    <property type="entry name" value="ER"/>
</dbReference>
<dbReference type="Proteomes" id="UP001060164">
    <property type="component" value="Chromosome"/>
</dbReference>
<gene>
    <name evidence="6" type="ORF">NQ502_16680</name>
</gene>
<dbReference type="SMART" id="SM00829">
    <property type="entry name" value="PKS_ER"/>
    <property type="match status" value="1"/>
</dbReference>
<dbReference type="InterPro" id="IPR002328">
    <property type="entry name" value="ADH_Zn_CS"/>
</dbReference>
<sequence length="338" mass="36779">MKAFEIRKPGDYGIIETDVPDISEEEVLVKVGYAAICHSDIDMLTGNRKHLVRYPNIAGHEFAGTVVKTGSRVLGFREGDTVACECMILCRQCPECDMGYVSCENYSELGFMQGGGFAEYCAVPARNCHRFTKMTMEQAALTEPMGNGLAIVEAAQIRPTDTVVIIGPGPIGLNAMLCARLKNPGQIIMVGTRRERLKYAQGAADALVNIREEDAKARIMELTGGKGAQVVLMCATTVSACELALEIAGQNCRIIVEGVPGETPVPVNFNDFVTKVLTIRGVAGVTSEQFRRVISLVENGYLDPLRFVTHTMALADIEKGFEMLQARDQDVVKILVKP</sequence>
<dbReference type="InterPro" id="IPR036291">
    <property type="entry name" value="NAD(P)-bd_dom_sf"/>
</dbReference>
<dbReference type="SUPFAM" id="SSF50129">
    <property type="entry name" value="GroES-like"/>
    <property type="match status" value="1"/>
</dbReference>
<dbReference type="PROSITE" id="PS00059">
    <property type="entry name" value="ADH_ZINC"/>
    <property type="match status" value="1"/>
</dbReference>
<evidence type="ECO:0000256" key="2">
    <source>
        <dbReference type="ARBA" id="ARBA00022833"/>
    </source>
</evidence>
<accession>A0ABY5VGG5</accession>
<evidence type="ECO:0000313" key="7">
    <source>
        <dbReference type="Proteomes" id="UP001060164"/>
    </source>
</evidence>
<dbReference type="PANTHER" id="PTHR43401">
    <property type="entry name" value="L-THREONINE 3-DEHYDROGENASE"/>
    <property type="match status" value="1"/>
</dbReference>
<protein>
    <submittedName>
        <fullName evidence="6">Alcohol dehydrogenase catalytic domain-containing protein</fullName>
    </submittedName>
</protein>
<comment type="similarity">
    <text evidence="4">Belongs to the zinc-containing alcohol dehydrogenase family.</text>
</comment>
<name>A0ABY5VGG5_9FIRM</name>
<comment type="cofactor">
    <cofactor evidence="4">
        <name>Zn(2+)</name>
        <dbReference type="ChEBI" id="CHEBI:29105"/>
    </cofactor>
</comment>
<keyword evidence="1 4" id="KW-0479">Metal-binding</keyword>
<dbReference type="InterPro" id="IPR013154">
    <property type="entry name" value="ADH-like_N"/>
</dbReference>
<organism evidence="6 7">
    <name type="scientific">Ruminococcus gauvreauii</name>
    <dbReference type="NCBI Taxonomy" id="438033"/>
    <lineage>
        <taxon>Bacteria</taxon>
        <taxon>Bacillati</taxon>
        <taxon>Bacillota</taxon>
        <taxon>Clostridia</taxon>
        <taxon>Eubacteriales</taxon>
        <taxon>Oscillospiraceae</taxon>
        <taxon>Ruminococcus</taxon>
    </lineage>
</organism>
<evidence type="ECO:0000256" key="3">
    <source>
        <dbReference type="ARBA" id="ARBA00023002"/>
    </source>
</evidence>
<keyword evidence="7" id="KW-1185">Reference proteome</keyword>
<dbReference type="RefSeq" id="WP_028527264.1">
    <property type="nucleotide sequence ID" value="NZ_CABLBR010000001.1"/>
</dbReference>
<feature type="domain" description="Enoyl reductase (ER)" evidence="5">
    <location>
        <begin position="10"/>
        <end position="336"/>
    </location>
</feature>
<evidence type="ECO:0000313" key="6">
    <source>
        <dbReference type="EMBL" id="UWP58985.1"/>
    </source>
</evidence>
<keyword evidence="3" id="KW-0560">Oxidoreductase</keyword>
<dbReference type="Gene3D" id="3.90.180.10">
    <property type="entry name" value="Medium-chain alcohol dehydrogenases, catalytic domain"/>
    <property type="match status" value="1"/>
</dbReference>
<evidence type="ECO:0000259" key="5">
    <source>
        <dbReference type="SMART" id="SM00829"/>
    </source>
</evidence>
<dbReference type="Pfam" id="PF00107">
    <property type="entry name" value="ADH_zinc_N"/>
    <property type="match status" value="1"/>
</dbReference>
<dbReference type="InterPro" id="IPR050129">
    <property type="entry name" value="Zn_alcohol_dh"/>
</dbReference>